<dbReference type="InterPro" id="IPR050342">
    <property type="entry name" value="HMGB"/>
</dbReference>
<feature type="region of interest" description="Disordered" evidence="3">
    <location>
        <begin position="106"/>
        <end position="148"/>
    </location>
</feature>
<keyword evidence="2" id="KW-0539">Nucleus</keyword>
<dbReference type="EMBL" id="CAJFCW020000004">
    <property type="protein sequence ID" value="CAG9110761.1"/>
    <property type="molecule type" value="Genomic_DNA"/>
</dbReference>
<feature type="domain" description="HMG box" evidence="4">
    <location>
        <begin position="142"/>
        <end position="208"/>
    </location>
</feature>
<dbReference type="Proteomes" id="UP000783686">
    <property type="component" value="Unassembled WGS sequence"/>
</dbReference>
<dbReference type="PANTHER" id="PTHR48112">
    <property type="entry name" value="HIGH MOBILITY GROUP PROTEIN DSP1"/>
    <property type="match status" value="1"/>
</dbReference>
<feature type="compositionally biased region" description="Basic residues" evidence="3">
    <location>
        <begin position="122"/>
        <end position="132"/>
    </location>
</feature>
<gene>
    <name evidence="5" type="ORF">BOKJ2_LOCUS7716</name>
</gene>
<accession>A0A811KRV7</accession>
<dbReference type="SUPFAM" id="SSF47095">
    <property type="entry name" value="HMG-box"/>
    <property type="match status" value="2"/>
</dbReference>
<keyword evidence="1 2" id="KW-0238">DNA-binding</keyword>
<feature type="compositionally biased region" description="Basic and acidic residues" evidence="3">
    <location>
        <begin position="106"/>
        <end position="121"/>
    </location>
</feature>
<dbReference type="AlphaFoldDB" id="A0A811KRV7"/>
<keyword evidence="6" id="KW-1185">Reference proteome</keyword>
<protein>
    <recommendedName>
        <fullName evidence="4">HMG box domain-containing protein</fullName>
    </recommendedName>
</protein>
<feature type="DNA-binding region" description="HMG box" evidence="2">
    <location>
        <begin position="142"/>
        <end position="208"/>
    </location>
</feature>
<sequence>MAMLARTSLSKAFQSACSLSWTSAQHSSVLHEEKDKKVALPPGYRAPRIMSLVLKDTFKDGMSIKDAGKLAGERFKSLSETEKKEYEAKISEIAEQRRKEFEALSEEEKQKAYNQAKERRDQRRAHKHRITLRKYNEETNRPKQPSNQYALYVKKRYEEERPETHKVKEFFSKCAEDWRGLSADKKKPYKEEADQLKDKYLAELEEWKKTHDKKAFQKYKEGLKESK</sequence>
<evidence type="ECO:0000313" key="6">
    <source>
        <dbReference type="Proteomes" id="UP000614601"/>
    </source>
</evidence>
<evidence type="ECO:0000259" key="4">
    <source>
        <dbReference type="PROSITE" id="PS50118"/>
    </source>
</evidence>
<evidence type="ECO:0000256" key="3">
    <source>
        <dbReference type="SAM" id="MobiDB-lite"/>
    </source>
</evidence>
<dbReference type="GO" id="GO:0006357">
    <property type="term" value="P:regulation of transcription by RNA polymerase II"/>
    <property type="evidence" value="ECO:0007669"/>
    <property type="project" value="TreeGrafter"/>
</dbReference>
<evidence type="ECO:0000256" key="1">
    <source>
        <dbReference type="ARBA" id="ARBA00023125"/>
    </source>
</evidence>
<dbReference type="Proteomes" id="UP000614601">
    <property type="component" value="Unassembled WGS sequence"/>
</dbReference>
<proteinExistence type="predicted"/>
<organism evidence="5 6">
    <name type="scientific">Bursaphelenchus okinawaensis</name>
    <dbReference type="NCBI Taxonomy" id="465554"/>
    <lineage>
        <taxon>Eukaryota</taxon>
        <taxon>Metazoa</taxon>
        <taxon>Ecdysozoa</taxon>
        <taxon>Nematoda</taxon>
        <taxon>Chromadorea</taxon>
        <taxon>Rhabditida</taxon>
        <taxon>Tylenchina</taxon>
        <taxon>Tylenchomorpha</taxon>
        <taxon>Aphelenchoidea</taxon>
        <taxon>Aphelenchoididae</taxon>
        <taxon>Bursaphelenchus</taxon>
    </lineage>
</organism>
<comment type="caution">
    <text evidence="5">The sequence shown here is derived from an EMBL/GenBank/DDBJ whole genome shotgun (WGS) entry which is preliminary data.</text>
</comment>
<dbReference type="GO" id="GO:0003677">
    <property type="term" value="F:DNA binding"/>
    <property type="evidence" value="ECO:0007669"/>
    <property type="project" value="UniProtKB-UniRule"/>
</dbReference>
<dbReference type="EMBL" id="CAJFDH010000004">
    <property type="protein sequence ID" value="CAD5218506.1"/>
    <property type="molecule type" value="Genomic_DNA"/>
</dbReference>
<dbReference type="Gene3D" id="1.10.30.10">
    <property type="entry name" value="High mobility group box domain"/>
    <property type="match status" value="2"/>
</dbReference>
<evidence type="ECO:0000313" key="5">
    <source>
        <dbReference type="EMBL" id="CAD5218506.1"/>
    </source>
</evidence>
<dbReference type="Pfam" id="PF09011">
    <property type="entry name" value="HMG_box_2"/>
    <property type="match status" value="1"/>
</dbReference>
<dbReference type="PROSITE" id="PS50118">
    <property type="entry name" value="HMG_BOX_2"/>
    <property type="match status" value="1"/>
</dbReference>
<evidence type="ECO:0000256" key="2">
    <source>
        <dbReference type="PROSITE-ProRule" id="PRU00267"/>
    </source>
</evidence>
<name>A0A811KRV7_9BILA</name>
<dbReference type="SMART" id="SM00398">
    <property type="entry name" value="HMG"/>
    <property type="match status" value="2"/>
</dbReference>
<dbReference type="OrthoDB" id="1919336at2759"/>
<dbReference type="PANTHER" id="PTHR48112:SF22">
    <property type="entry name" value="MITOCHONDRIAL TRANSCRIPTION FACTOR A, ISOFORM B"/>
    <property type="match status" value="1"/>
</dbReference>
<dbReference type="InterPro" id="IPR036910">
    <property type="entry name" value="HMG_box_dom_sf"/>
</dbReference>
<dbReference type="InterPro" id="IPR009071">
    <property type="entry name" value="HMG_box_dom"/>
</dbReference>
<dbReference type="GO" id="GO:0005634">
    <property type="term" value="C:nucleus"/>
    <property type="evidence" value="ECO:0007669"/>
    <property type="project" value="UniProtKB-UniRule"/>
</dbReference>
<reference evidence="5" key="1">
    <citation type="submission" date="2020-09" db="EMBL/GenBank/DDBJ databases">
        <authorList>
            <person name="Kikuchi T."/>
        </authorList>
    </citation>
    <scope>NUCLEOTIDE SEQUENCE</scope>
    <source>
        <strain evidence="5">SH1</strain>
    </source>
</reference>